<dbReference type="GO" id="GO:0008395">
    <property type="term" value="F:steroid hydroxylase activity"/>
    <property type="evidence" value="ECO:0007669"/>
    <property type="project" value="TreeGrafter"/>
</dbReference>
<evidence type="ECO:0000256" key="5">
    <source>
        <dbReference type="ARBA" id="ARBA00010617"/>
    </source>
</evidence>
<keyword evidence="9" id="KW-0492">Microsome</keyword>
<dbReference type="PROSITE" id="PS00086">
    <property type="entry name" value="CYTOCHROME_P450"/>
    <property type="match status" value="1"/>
</dbReference>
<evidence type="ECO:0000256" key="13">
    <source>
        <dbReference type="ARBA" id="ARBA00023136"/>
    </source>
</evidence>
<dbReference type="GO" id="GO:0005506">
    <property type="term" value="F:iron ion binding"/>
    <property type="evidence" value="ECO:0007669"/>
    <property type="project" value="InterPro"/>
</dbReference>
<dbReference type="PRINTS" id="PR00385">
    <property type="entry name" value="P450"/>
</dbReference>
<evidence type="ECO:0000256" key="2">
    <source>
        <dbReference type="ARBA" id="ARBA00003690"/>
    </source>
</evidence>
<evidence type="ECO:0000256" key="14">
    <source>
        <dbReference type="PIRSR" id="PIRSR602401-1"/>
    </source>
</evidence>
<protein>
    <submittedName>
        <fullName evidence="16">AAEL014411-PA</fullName>
    </submittedName>
</protein>
<dbReference type="GO" id="GO:0005789">
    <property type="term" value="C:endoplasmic reticulum membrane"/>
    <property type="evidence" value="ECO:0007669"/>
    <property type="project" value="UniProtKB-SubCell"/>
</dbReference>
<evidence type="ECO:0000256" key="1">
    <source>
        <dbReference type="ARBA" id="ARBA00001971"/>
    </source>
</evidence>
<dbReference type="GO" id="GO:0006805">
    <property type="term" value="P:xenobiotic metabolic process"/>
    <property type="evidence" value="ECO:0007669"/>
    <property type="project" value="TreeGrafter"/>
</dbReference>
<proteinExistence type="inferred from homology"/>
<dbReference type="InterPro" id="IPR001128">
    <property type="entry name" value="Cyt_P450"/>
</dbReference>
<reference evidence="16" key="2">
    <citation type="journal article" date="2007" name="Science">
        <title>Genome sequence of Aedes aegypti, a major arbovirus vector.</title>
        <authorList>
            <person name="Nene V."/>
            <person name="Wortman J.R."/>
            <person name="Lawson D."/>
            <person name="Haas B."/>
            <person name="Kodira C."/>
            <person name="Tu Z.J."/>
            <person name="Loftus B."/>
            <person name="Xi Z."/>
            <person name="Megy K."/>
            <person name="Grabherr M."/>
            <person name="Ren Q."/>
            <person name="Zdobnov E.M."/>
            <person name="Lobo N.F."/>
            <person name="Campbell K.S."/>
            <person name="Brown S.E."/>
            <person name="Bonaldo M.F."/>
            <person name="Zhu J."/>
            <person name="Sinkins S.P."/>
            <person name="Hogenkamp D.G."/>
            <person name="Amedeo P."/>
            <person name="Arensburger P."/>
            <person name="Atkinson P.W."/>
            <person name="Bidwell S."/>
            <person name="Biedler J."/>
            <person name="Birney E."/>
            <person name="Bruggner R.V."/>
            <person name="Costas J."/>
            <person name="Coy M.R."/>
            <person name="Crabtree J."/>
            <person name="Crawford M."/>
            <person name="Debruyn B."/>
            <person name="Decaprio D."/>
            <person name="Eiglmeier K."/>
            <person name="Eisenstadt E."/>
            <person name="El-Dorry H."/>
            <person name="Gelbart W.M."/>
            <person name="Gomes S.L."/>
            <person name="Hammond M."/>
            <person name="Hannick L.I."/>
            <person name="Hogan J.R."/>
            <person name="Holmes M.H."/>
            <person name="Jaffe D."/>
            <person name="Johnston J.S."/>
            <person name="Kennedy R.C."/>
            <person name="Koo H."/>
            <person name="Kravitz S."/>
            <person name="Kriventseva E.V."/>
            <person name="Kulp D."/>
            <person name="Labutti K."/>
            <person name="Lee E."/>
            <person name="Li S."/>
            <person name="Lovin D.D."/>
            <person name="Mao C."/>
            <person name="Mauceli E."/>
            <person name="Menck C.F."/>
            <person name="Miller J.R."/>
            <person name="Montgomery P."/>
            <person name="Mori A."/>
            <person name="Nascimento A.L."/>
            <person name="Naveira H.F."/>
            <person name="Nusbaum C."/>
            <person name="O'leary S."/>
            <person name="Orvis J."/>
            <person name="Pertea M."/>
            <person name="Quesneville H."/>
            <person name="Reidenbach K.R."/>
            <person name="Rogers Y.H."/>
            <person name="Roth C.W."/>
            <person name="Schneider J.R."/>
            <person name="Schatz M."/>
            <person name="Shumway M."/>
            <person name="Stanke M."/>
            <person name="Stinson E.O."/>
            <person name="Tubio J.M."/>
            <person name="Vanzee J.P."/>
            <person name="Verjovski-Almeida S."/>
            <person name="Werner D."/>
            <person name="White O."/>
            <person name="Wyder S."/>
            <person name="Zeng Q."/>
            <person name="Zhao Q."/>
            <person name="Zhao Y."/>
            <person name="Hill C.A."/>
            <person name="Raikhel A.S."/>
            <person name="Soares M.B."/>
            <person name="Knudson D.L."/>
            <person name="Lee N.H."/>
            <person name="Galagan J."/>
            <person name="Salzberg S.L."/>
            <person name="Paulsen I.T."/>
            <person name="Dimopoulos G."/>
            <person name="Collins F.H."/>
            <person name="Birren B."/>
            <person name="Fraser-Liggett C.M."/>
            <person name="Severson D.W."/>
        </authorList>
    </citation>
    <scope>NUCLEOTIDE SEQUENCE [LARGE SCALE GENOMIC DNA]</scope>
    <source>
        <strain evidence="16">Liverpool</strain>
    </source>
</reference>
<keyword evidence="13" id="KW-0472">Membrane</keyword>
<dbReference type="EMBL" id="CH478287">
    <property type="protein sequence ID" value="EAT33308.1"/>
    <property type="molecule type" value="Genomic_DNA"/>
</dbReference>
<dbReference type="GO" id="GO:0020037">
    <property type="term" value="F:heme binding"/>
    <property type="evidence" value="ECO:0007669"/>
    <property type="project" value="InterPro"/>
</dbReference>
<keyword evidence="6 14" id="KW-0349">Heme</keyword>
<comment type="function">
    <text evidence="2">May be involved in the metabolism of insect hormones and in the breakdown of synthetic insecticides.</text>
</comment>
<evidence type="ECO:0000256" key="3">
    <source>
        <dbReference type="ARBA" id="ARBA00004174"/>
    </source>
</evidence>
<reference evidence="16" key="1">
    <citation type="submission" date="2005-10" db="EMBL/GenBank/DDBJ databases">
        <authorList>
            <person name="Loftus B.J."/>
            <person name="Nene V.M."/>
            <person name="Hannick L.I."/>
            <person name="Bidwell S."/>
            <person name="Haas B."/>
            <person name="Amedeo P."/>
            <person name="Orvis J."/>
            <person name="Wortman J.R."/>
            <person name="White O.R."/>
            <person name="Salzberg S."/>
            <person name="Shumway M."/>
            <person name="Koo H."/>
            <person name="Zhao Y."/>
            <person name="Holmes M."/>
            <person name="Miller J."/>
            <person name="Schatz M."/>
            <person name="Pop M."/>
            <person name="Pai G."/>
            <person name="Utterback T."/>
            <person name="Rogers Y.-H."/>
            <person name="Kravitz S."/>
            <person name="Fraser C.M."/>
        </authorList>
    </citation>
    <scope>NUCLEOTIDE SEQUENCE</scope>
    <source>
        <strain evidence="16">Liverpool</strain>
    </source>
</reference>
<evidence type="ECO:0000256" key="7">
    <source>
        <dbReference type="ARBA" id="ARBA00022723"/>
    </source>
</evidence>
<dbReference type="InterPro" id="IPR002401">
    <property type="entry name" value="Cyt_P450_E_grp-I"/>
</dbReference>
<feature type="binding site" description="axial binding residue" evidence="14">
    <location>
        <position position="460"/>
    </location>
    <ligand>
        <name>heme</name>
        <dbReference type="ChEBI" id="CHEBI:30413"/>
    </ligand>
    <ligandPart>
        <name>Fe</name>
        <dbReference type="ChEBI" id="CHEBI:18248"/>
    </ligandPart>
</feature>
<dbReference type="OrthoDB" id="1103324at2759"/>
<evidence type="ECO:0000256" key="15">
    <source>
        <dbReference type="RuleBase" id="RU000461"/>
    </source>
</evidence>
<name>A0A1S4G1W2_AEDAE</name>
<comment type="similarity">
    <text evidence="5 15">Belongs to the cytochrome P450 family.</text>
</comment>
<dbReference type="CDD" id="cd20651">
    <property type="entry name" value="CYP15A1-like"/>
    <property type="match status" value="1"/>
</dbReference>
<sequence>MLLNPSAILWTVAAGLLIYRCFRFMFDRPPNFPSGPPRFPLLGSYLVLLMVNYRHLHRAAVRLGQFYRTKILGIYLGDFPSIVVNDLAIAKEVLARSEFDGRSDLFLARMRERNFQRRGIFFTDGPHWKEQRRFVLRHLRDYGFGRRFDELEAETRSELMTLLDVLRYGPKFEHERLFAKDGCVKCPDAFYGLLGNVYFQVICGERFQRKDMAQLYETGRHAINFQQKGDDYGTILSYLPWLKDYFPEATNYRILREVNNRLNDLIEAMVQKYLASYDENHMRCFLDRYIYEMKQSKPLEGDAFTFQYDQLVMILWDMLLPTLSGSAIQLSMLLERLLLNPRVATKVQQELDGVVGHGRLPTLDDRVNLPYAEATLREALRIDTLVPSGISHVALEDTKLCGYDIPKGCFVMLSLDVINNQREFWGDPENFRPERFLDESGKLSLKKDISVPFGGGKRLCVGETFSRNTLFLMFTALMQNFNIKPRPGDPLPDLGQRITGVVTSMEPFWLRFEAR</sequence>
<accession>A0A1S4G1W2</accession>
<evidence type="ECO:0000313" key="16">
    <source>
        <dbReference type="EMBL" id="EAT33308.1"/>
    </source>
</evidence>
<keyword evidence="12 15" id="KW-0503">Monooxygenase</keyword>
<dbReference type="PANTHER" id="PTHR24300:SF376">
    <property type="entry name" value="CYTOCHROME P450 15A1"/>
    <property type="match status" value="1"/>
</dbReference>
<dbReference type="SMR" id="A0A1S4G1W2"/>
<dbReference type="GO" id="GO:0006082">
    <property type="term" value="P:organic acid metabolic process"/>
    <property type="evidence" value="ECO:0007669"/>
    <property type="project" value="TreeGrafter"/>
</dbReference>
<comment type="subcellular location">
    <subcellularLocation>
        <location evidence="4">Endoplasmic reticulum membrane</location>
        <topology evidence="4">Peripheral membrane protein</topology>
    </subcellularLocation>
    <subcellularLocation>
        <location evidence="3">Microsome membrane</location>
        <topology evidence="3">Peripheral membrane protein</topology>
    </subcellularLocation>
</comment>
<dbReference type="GeneID" id="5564382"/>
<dbReference type="Proteomes" id="UP000682892">
    <property type="component" value="Unassembled WGS sequence"/>
</dbReference>
<evidence type="ECO:0000256" key="6">
    <source>
        <dbReference type="ARBA" id="ARBA00022617"/>
    </source>
</evidence>
<dbReference type="PANTHER" id="PTHR24300">
    <property type="entry name" value="CYTOCHROME P450 508A4-RELATED"/>
    <property type="match status" value="1"/>
</dbReference>
<dbReference type="InterPro" id="IPR036396">
    <property type="entry name" value="Cyt_P450_sf"/>
</dbReference>
<dbReference type="FunFam" id="1.10.630.10:FF:000238">
    <property type="entry name" value="Cytochrome P450 2A6"/>
    <property type="match status" value="1"/>
</dbReference>
<evidence type="ECO:0000256" key="12">
    <source>
        <dbReference type="ARBA" id="ARBA00023033"/>
    </source>
</evidence>
<dbReference type="KEGG" id="aag:5564382"/>
<organism evidence="16 17">
    <name type="scientific">Aedes aegypti</name>
    <name type="common">Yellowfever mosquito</name>
    <name type="synonym">Culex aegypti</name>
    <dbReference type="NCBI Taxonomy" id="7159"/>
    <lineage>
        <taxon>Eukaryota</taxon>
        <taxon>Metazoa</taxon>
        <taxon>Ecdysozoa</taxon>
        <taxon>Arthropoda</taxon>
        <taxon>Hexapoda</taxon>
        <taxon>Insecta</taxon>
        <taxon>Pterygota</taxon>
        <taxon>Neoptera</taxon>
        <taxon>Endopterygota</taxon>
        <taxon>Diptera</taxon>
        <taxon>Nematocera</taxon>
        <taxon>Culicoidea</taxon>
        <taxon>Culicidae</taxon>
        <taxon>Culicinae</taxon>
        <taxon>Aedini</taxon>
        <taxon>Aedes</taxon>
        <taxon>Stegomyia</taxon>
    </lineage>
</organism>
<dbReference type="InterPro" id="IPR050182">
    <property type="entry name" value="Cytochrome_P450_fam2"/>
</dbReference>
<dbReference type="AlphaFoldDB" id="A0A1S4G1W2"/>
<keyword evidence="11 14" id="KW-0408">Iron</keyword>
<dbReference type="OMA" id="TPPDYWV"/>
<evidence type="ECO:0000256" key="11">
    <source>
        <dbReference type="ARBA" id="ARBA00023004"/>
    </source>
</evidence>
<gene>
    <name evidence="16" type="primary">CYP304B3</name>
    <name evidence="16" type="ORF">AaeL_AAEL014411</name>
</gene>
<dbReference type="Pfam" id="PF00067">
    <property type="entry name" value="p450"/>
    <property type="match status" value="1"/>
</dbReference>
<dbReference type="InterPro" id="IPR017972">
    <property type="entry name" value="Cyt_P450_CS"/>
</dbReference>
<reference evidence="16" key="3">
    <citation type="submission" date="2012-09" db="EMBL/GenBank/DDBJ databases">
        <authorList>
            <consortium name="VectorBase"/>
        </authorList>
    </citation>
    <scope>NUCLEOTIDE SEQUENCE</scope>
    <source>
        <strain evidence="16">Liverpool</strain>
    </source>
</reference>
<evidence type="ECO:0000256" key="8">
    <source>
        <dbReference type="ARBA" id="ARBA00022824"/>
    </source>
</evidence>
<evidence type="ECO:0000256" key="4">
    <source>
        <dbReference type="ARBA" id="ARBA00004406"/>
    </source>
</evidence>
<dbReference type="SUPFAM" id="SSF48264">
    <property type="entry name" value="Cytochrome P450"/>
    <property type="match status" value="1"/>
</dbReference>
<evidence type="ECO:0000256" key="10">
    <source>
        <dbReference type="ARBA" id="ARBA00023002"/>
    </source>
</evidence>
<evidence type="ECO:0000256" key="9">
    <source>
        <dbReference type="ARBA" id="ARBA00022848"/>
    </source>
</evidence>
<keyword evidence="10 15" id="KW-0560">Oxidoreductase</keyword>
<keyword evidence="7 14" id="KW-0479">Metal-binding</keyword>
<comment type="cofactor">
    <cofactor evidence="1 14">
        <name>heme</name>
        <dbReference type="ChEBI" id="CHEBI:30413"/>
    </cofactor>
</comment>
<dbReference type="HOGENOM" id="CLU_001570_22_0_1"/>
<dbReference type="GO" id="GO:0016712">
    <property type="term" value="F:oxidoreductase activity, acting on paired donors, with incorporation or reduction of molecular oxygen, reduced flavin or flavoprotein as one donor, and incorporation of one atom of oxygen"/>
    <property type="evidence" value="ECO:0007669"/>
    <property type="project" value="TreeGrafter"/>
</dbReference>
<dbReference type="Gene3D" id="1.10.630.10">
    <property type="entry name" value="Cytochrome P450"/>
    <property type="match status" value="1"/>
</dbReference>
<evidence type="ECO:0000313" key="17">
    <source>
        <dbReference type="Proteomes" id="UP000682892"/>
    </source>
</evidence>
<keyword evidence="8" id="KW-0256">Endoplasmic reticulum</keyword>
<dbReference type="PRINTS" id="PR00463">
    <property type="entry name" value="EP450I"/>
</dbReference>